<dbReference type="Proteomes" id="UP000812672">
    <property type="component" value="Unassembled WGS sequence"/>
</dbReference>
<dbReference type="EMBL" id="JAHLZF010000003">
    <property type="protein sequence ID" value="MBU6080013.1"/>
    <property type="molecule type" value="Genomic_DNA"/>
</dbReference>
<sequence length="337" mass="40900">MLIEKYVFIDFKDFCKKHFKKNRESKSIEFLQALKEYDRSLFRAIEKTVGKRKMKSYIGRLLRSIRGEGWLSYEEKTWITKPKWGYCTYCFTPLDVIYLIDIDHHQYCDTNCFDDHEAVSHYDSYADDYVFLFWDFEKLKERYSYFLNGSFPKNFKTHLDLMIIVRDIHNVLYNDDYSDVLWNGGDDGPVAREMNRMITILKSDAEKLEKLTEQCKQKLPETNERFAIVVSDSIMRRRKRPEVLRDFIHKHRKYRDKENKNKWITNDPMQRLNWHDDLTAIEELESEVSIVNEINCPDCNQMISSDENTYRVPDGYYYCEDCYQELDFYYKLKEEWL</sequence>
<accession>A0ABS6GM70</accession>
<dbReference type="InterPro" id="IPR016137">
    <property type="entry name" value="RGS"/>
</dbReference>
<dbReference type="RefSeq" id="WP_216686775.1">
    <property type="nucleotide sequence ID" value="NZ_CAUPKR010000002.1"/>
</dbReference>
<keyword evidence="1" id="KW-0175">Coiled coil</keyword>
<keyword evidence="4" id="KW-1185">Reference proteome</keyword>
<reference evidence="3 4" key="1">
    <citation type="journal article" date="2011" name="Int. J. Syst. Evol. Microbiol.">
        <title>Allobacillus halotolerans gen. nov., sp. nov. isolated from shrimp paste.</title>
        <authorList>
            <person name="Sheu S.Y."/>
            <person name="Arun A.B."/>
            <person name="Jiang S.R."/>
            <person name="Young C.C."/>
            <person name="Chen W.M."/>
        </authorList>
    </citation>
    <scope>NUCLEOTIDE SEQUENCE [LARGE SCALE GENOMIC DNA]</scope>
    <source>
        <strain evidence="3 4">LMG 24826</strain>
    </source>
</reference>
<name>A0ABS6GM70_9BACI</name>
<evidence type="ECO:0000313" key="3">
    <source>
        <dbReference type="EMBL" id="MBU6080013.1"/>
    </source>
</evidence>
<dbReference type="PROSITE" id="PS50132">
    <property type="entry name" value="RGS"/>
    <property type="match status" value="1"/>
</dbReference>
<evidence type="ECO:0000313" key="4">
    <source>
        <dbReference type="Proteomes" id="UP000812672"/>
    </source>
</evidence>
<evidence type="ECO:0000256" key="1">
    <source>
        <dbReference type="SAM" id="Coils"/>
    </source>
</evidence>
<feature type="domain" description="RGS" evidence="2">
    <location>
        <begin position="1"/>
        <end position="40"/>
    </location>
</feature>
<protein>
    <recommendedName>
        <fullName evidence="2">RGS domain-containing protein</fullName>
    </recommendedName>
</protein>
<gene>
    <name evidence="3" type="ORF">KQ486_03185</name>
</gene>
<feature type="coiled-coil region" evidence="1">
    <location>
        <begin position="191"/>
        <end position="225"/>
    </location>
</feature>
<evidence type="ECO:0000259" key="2">
    <source>
        <dbReference type="PROSITE" id="PS50132"/>
    </source>
</evidence>
<comment type="caution">
    <text evidence="3">The sequence shown here is derived from an EMBL/GenBank/DDBJ whole genome shotgun (WGS) entry which is preliminary data.</text>
</comment>
<proteinExistence type="predicted"/>
<organism evidence="3 4">
    <name type="scientific">Allobacillus halotolerans</name>
    <dbReference type="NCBI Taxonomy" id="570278"/>
    <lineage>
        <taxon>Bacteria</taxon>
        <taxon>Bacillati</taxon>
        <taxon>Bacillota</taxon>
        <taxon>Bacilli</taxon>
        <taxon>Bacillales</taxon>
        <taxon>Bacillaceae</taxon>
        <taxon>Allobacillus</taxon>
    </lineage>
</organism>